<evidence type="ECO:0000313" key="1">
    <source>
        <dbReference type="EMBL" id="MEQ2429994.1"/>
    </source>
</evidence>
<dbReference type="RefSeq" id="WP_256138293.1">
    <property type="nucleotide sequence ID" value="NZ_JBBMFP010000002.1"/>
</dbReference>
<dbReference type="Proteomes" id="UP001457898">
    <property type="component" value="Unassembled WGS sequence"/>
</dbReference>
<dbReference type="EMBL" id="JBBMFP010000002">
    <property type="protein sequence ID" value="MEQ2429994.1"/>
    <property type="molecule type" value="Genomic_DNA"/>
</dbReference>
<organism evidence="1 2">
    <name type="scientific">Blautia caccae</name>
    <dbReference type="NCBI Taxonomy" id="3133175"/>
    <lineage>
        <taxon>Bacteria</taxon>
        <taxon>Bacillati</taxon>
        <taxon>Bacillota</taxon>
        <taxon>Clostridia</taxon>
        <taxon>Lachnospirales</taxon>
        <taxon>Lachnospiraceae</taxon>
        <taxon>Blautia</taxon>
    </lineage>
</organism>
<gene>
    <name evidence="1" type="ORF">WMO65_03165</name>
</gene>
<dbReference type="SUPFAM" id="SSF55136">
    <property type="entry name" value="Probable bacterial effector-binding domain"/>
    <property type="match status" value="1"/>
</dbReference>
<reference evidence="1 2" key="1">
    <citation type="submission" date="2024-03" db="EMBL/GenBank/DDBJ databases">
        <title>Human intestinal bacterial collection.</title>
        <authorList>
            <person name="Pauvert C."/>
            <person name="Hitch T.C.A."/>
            <person name="Clavel T."/>
        </authorList>
    </citation>
    <scope>NUCLEOTIDE SEQUENCE [LARGE SCALE GENOMIC DNA]</scope>
    <source>
        <strain evidence="1 2">CLA-SR-H028</strain>
    </source>
</reference>
<comment type="caution">
    <text evidence="1">The sequence shown here is derived from an EMBL/GenBank/DDBJ whole genome shotgun (WGS) entry which is preliminary data.</text>
</comment>
<name>A0ABV1DHZ5_9FIRM</name>
<keyword evidence="2" id="KW-1185">Reference proteome</keyword>
<protein>
    <submittedName>
        <fullName evidence="1">GyrI-like domain-containing protein</fullName>
    </submittedName>
</protein>
<evidence type="ECO:0000313" key="2">
    <source>
        <dbReference type="Proteomes" id="UP001457898"/>
    </source>
</evidence>
<proteinExistence type="predicted"/>
<dbReference type="Gene3D" id="3.20.80.10">
    <property type="entry name" value="Regulatory factor, effector binding domain"/>
    <property type="match status" value="1"/>
</dbReference>
<dbReference type="InterPro" id="IPR011256">
    <property type="entry name" value="Reg_factor_effector_dom_sf"/>
</dbReference>
<accession>A0ABV1DHZ5</accession>
<sequence>MDTTKVALLICSAQSLLIHKIVQSGVVNVSFSGEDTPTNLNLEEEIIMSGLEVKLEYIDQQTIYGLWQKSNDKTISRDIKALSKQYHAVVSMPEGKVLPYFVLSRNYNEQSRDFELFIGSMIDKSGLESCILSACEYAKITVKPKLGFLWGASIGEAKQYFYTKWLPKSSFEALNLEYEYHTERSTERQPTIDIIFAIRRKAIN</sequence>